<dbReference type="GO" id="GO:0008270">
    <property type="term" value="F:zinc ion binding"/>
    <property type="evidence" value="ECO:0007669"/>
    <property type="project" value="InterPro"/>
</dbReference>
<proteinExistence type="predicted"/>
<dbReference type="PANTHER" id="PTHR47424:SF3">
    <property type="entry name" value="REGULATORY PROTEIN GAL4"/>
    <property type="match status" value="1"/>
</dbReference>
<evidence type="ECO:0000313" key="7">
    <source>
        <dbReference type="Proteomes" id="UP001174694"/>
    </source>
</evidence>
<evidence type="ECO:0000259" key="5">
    <source>
        <dbReference type="SMART" id="SM00906"/>
    </source>
</evidence>
<keyword evidence="4" id="KW-0539">Nucleus</keyword>
<dbReference type="CDD" id="cd12148">
    <property type="entry name" value="fungal_TF_MHR"/>
    <property type="match status" value="1"/>
</dbReference>
<keyword evidence="3" id="KW-0804">Transcription</keyword>
<dbReference type="GO" id="GO:0000978">
    <property type="term" value="F:RNA polymerase II cis-regulatory region sequence-specific DNA binding"/>
    <property type="evidence" value="ECO:0007669"/>
    <property type="project" value="TreeGrafter"/>
</dbReference>
<comment type="caution">
    <text evidence="6">The sequence shown here is derived from an EMBL/GenBank/DDBJ whole genome shotgun (WGS) entry which is preliminary data.</text>
</comment>
<protein>
    <submittedName>
        <fullName evidence="6">Transcription factor</fullName>
    </submittedName>
</protein>
<keyword evidence="7" id="KW-1185">Reference proteome</keyword>
<sequence length="570" mass="64071">MLESGSQAQSRQFNTVNTASVSVAGNPFQTLPPVTTRDIDGTRSGVPVCELADMVLPPRQFADRILSCYWNHNHVLLPVLHRPSFTAEYERLWQPVDQQQYQQDRGPQTTIFYATLNVVLALGCQHSESIEESVEDRRLADEFYQRSLKFVSVENVDKYTLSVVQLLVLRSSYLLYGPYADRCWTLLIVAIKAAEAIGLGAAKSRMAPLNQLTREMRRRVWYCCLAMDRLTAATFGQAPLIPETQVVPAPAEIDDEYLSSTEEGRQPEGVPSFMTCNIYFYKLYSIRDRRSELEEAYIQQKHGRYSGRELGIAMDILSDLDRCLDGLPDFLKPGGYVPSCRYRDSFEMQANTLQARAMFLRLWLLQPFLLAEIQKRTAANPPLAAPPASASVSERLEQRLRDDMSKLCVSVAQEVLDMLHGAMLGITKRTSPWHVLYFTFAAGSVIVAATLCPELGIRLDSGTGRASWDQAVQIFRFYRQHVLTADKALEALELFRRCVMKRAEAARVPEGDWSISEGILADSNPAFDPGMVGPLSVDWNQLSDANSLDMAWLTSQDVMLEDWLLPAAVS</sequence>
<dbReference type="EMBL" id="JANBVO010000001">
    <property type="protein sequence ID" value="KAJ9157276.1"/>
    <property type="molecule type" value="Genomic_DNA"/>
</dbReference>
<dbReference type="PANTHER" id="PTHR47424">
    <property type="entry name" value="REGULATORY PROTEIN GAL4"/>
    <property type="match status" value="1"/>
</dbReference>
<dbReference type="Pfam" id="PF04082">
    <property type="entry name" value="Fungal_trans"/>
    <property type="match status" value="1"/>
</dbReference>
<gene>
    <name evidence="6" type="ORF">NKR23_g404</name>
</gene>
<keyword evidence="1" id="KW-0805">Transcription regulation</keyword>
<name>A0AA38SCV4_9PEZI</name>
<dbReference type="Proteomes" id="UP001174694">
    <property type="component" value="Unassembled WGS sequence"/>
</dbReference>
<dbReference type="GO" id="GO:0006351">
    <property type="term" value="P:DNA-templated transcription"/>
    <property type="evidence" value="ECO:0007669"/>
    <property type="project" value="InterPro"/>
</dbReference>
<keyword evidence="2" id="KW-0238">DNA-binding</keyword>
<dbReference type="GO" id="GO:0000981">
    <property type="term" value="F:DNA-binding transcription factor activity, RNA polymerase II-specific"/>
    <property type="evidence" value="ECO:0007669"/>
    <property type="project" value="TreeGrafter"/>
</dbReference>
<reference evidence="6" key="1">
    <citation type="submission" date="2022-07" db="EMBL/GenBank/DDBJ databases">
        <title>Fungi with potential for degradation of polypropylene.</title>
        <authorList>
            <person name="Gostincar C."/>
        </authorList>
    </citation>
    <scope>NUCLEOTIDE SEQUENCE</scope>
    <source>
        <strain evidence="6">EXF-13308</strain>
    </source>
</reference>
<evidence type="ECO:0000313" key="6">
    <source>
        <dbReference type="EMBL" id="KAJ9157276.1"/>
    </source>
</evidence>
<dbReference type="GO" id="GO:0000435">
    <property type="term" value="P:positive regulation of transcription from RNA polymerase II promoter by galactose"/>
    <property type="evidence" value="ECO:0007669"/>
    <property type="project" value="TreeGrafter"/>
</dbReference>
<evidence type="ECO:0000256" key="1">
    <source>
        <dbReference type="ARBA" id="ARBA00023015"/>
    </source>
</evidence>
<evidence type="ECO:0000256" key="4">
    <source>
        <dbReference type="ARBA" id="ARBA00023242"/>
    </source>
</evidence>
<feature type="domain" description="Xylanolytic transcriptional activator regulatory" evidence="5">
    <location>
        <begin position="183"/>
        <end position="256"/>
    </location>
</feature>
<organism evidence="6 7">
    <name type="scientific">Pleurostoma richardsiae</name>
    <dbReference type="NCBI Taxonomy" id="41990"/>
    <lineage>
        <taxon>Eukaryota</taxon>
        <taxon>Fungi</taxon>
        <taxon>Dikarya</taxon>
        <taxon>Ascomycota</taxon>
        <taxon>Pezizomycotina</taxon>
        <taxon>Sordariomycetes</taxon>
        <taxon>Sordariomycetidae</taxon>
        <taxon>Calosphaeriales</taxon>
        <taxon>Pleurostomataceae</taxon>
        <taxon>Pleurostoma</taxon>
    </lineage>
</organism>
<dbReference type="InterPro" id="IPR007219">
    <property type="entry name" value="XnlR_reg_dom"/>
</dbReference>
<dbReference type="AlphaFoldDB" id="A0AA38SCV4"/>
<dbReference type="InterPro" id="IPR051127">
    <property type="entry name" value="Fungal_SecMet_Regulators"/>
</dbReference>
<dbReference type="GO" id="GO:0005634">
    <property type="term" value="C:nucleus"/>
    <property type="evidence" value="ECO:0007669"/>
    <property type="project" value="TreeGrafter"/>
</dbReference>
<dbReference type="SMART" id="SM00906">
    <property type="entry name" value="Fungal_trans"/>
    <property type="match status" value="1"/>
</dbReference>
<accession>A0AA38SCV4</accession>
<evidence type="ECO:0000256" key="2">
    <source>
        <dbReference type="ARBA" id="ARBA00023125"/>
    </source>
</evidence>
<evidence type="ECO:0000256" key="3">
    <source>
        <dbReference type="ARBA" id="ARBA00023163"/>
    </source>
</evidence>